<evidence type="ECO:0000256" key="3">
    <source>
        <dbReference type="HAMAP-Rule" id="MF_01194"/>
    </source>
</evidence>
<comment type="subcellular location">
    <subcellularLocation>
        <location evidence="3">Cytoplasm</location>
    </subcellularLocation>
</comment>
<accession>J3TGB0</accession>
<comment type="function">
    <text evidence="3">Involved in the degradation of certain denaturated proteins, including DnaA, during heat shock stress.</text>
</comment>
<evidence type="ECO:0000256" key="2">
    <source>
        <dbReference type="ARBA" id="ARBA00023016"/>
    </source>
</evidence>
<sequence length="138" mass="15695">MRSLVYSIEPSFLLNYLRPFPIFTAKHSFIGGLMMASKFSIGQQVRHKLLGYLGVIIDVDPEYSLDKPSLDDIAADNSLRSSPWYHVVMEDEEGKPVHTYLAEAQIAYEAFSVHPEQQTLDELAESIQLQLQAPRLRN</sequence>
<dbReference type="HAMAP" id="MF_01194">
    <property type="entry name" value="HspQ"/>
    <property type="match status" value="1"/>
</dbReference>
<keyword evidence="1 3" id="KW-0963">Cytoplasm</keyword>
<evidence type="ECO:0000313" key="7">
    <source>
        <dbReference type="Proteomes" id="UP000003937"/>
    </source>
</evidence>
<protein>
    <recommendedName>
        <fullName evidence="3 4">Heat shock protein HspQ</fullName>
    </recommendedName>
</protein>
<dbReference type="Proteomes" id="UP000003937">
    <property type="component" value="Chromosome"/>
</dbReference>
<evidence type="ECO:0000256" key="1">
    <source>
        <dbReference type="ARBA" id="ARBA00022490"/>
    </source>
</evidence>
<dbReference type="STRING" id="134287.A35E_00111"/>
<proteinExistence type="inferred from homology"/>
<keyword evidence="2 3" id="KW-0346">Stress response</keyword>
<evidence type="ECO:0000256" key="4">
    <source>
        <dbReference type="NCBIfam" id="TIGR02097"/>
    </source>
</evidence>
<evidence type="ECO:0000313" key="6">
    <source>
        <dbReference type="EMBL" id="AFP85427.1"/>
    </source>
</evidence>
<dbReference type="GO" id="GO:0005737">
    <property type="term" value="C:cytoplasm"/>
    <property type="evidence" value="ECO:0007669"/>
    <property type="project" value="UniProtKB-SubCell"/>
</dbReference>
<dbReference type="SMART" id="SM00992">
    <property type="entry name" value="YccV-like"/>
    <property type="match status" value="1"/>
</dbReference>
<dbReference type="KEGG" id="sehc:A35E_00111"/>
<dbReference type="InterPro" id="IPR022866">
    <property type="entry name" value="HspQ"/>
</dbReference>
<dbReference type="GO" id="GO:0003677">
    <property type="term" value="F:DNA binding"/>
    <property type="evidence" value="ECO:0007669"/>
    <property type="project" value="UniProtKB-UniRule"/>
</dbReference>
<dbReference type="SUPFAM" id="SSF141255">
    <property type="entry name" value="YccV-like"/>
    <property type="match status" value="1"/>
</dbReference>
<dbReference type="GO" id="GO:0009408">
    <property type="term" value="P:response to heat"/>
    <property type="evidence" value="ECO:0007669"/>
    <property type="project" value="UniProtKB-UniRule"/>
</dbReference>
<dbReference type="EMBL" id="CP003547">
    <property type="protein sequence ID" value="AFP85427.1"/>
    <property type="molecule type" value="Genomic_DNA"/>
</dbReference>
<name>J3TGB0_9ENTR</name>
<dbReference type="Pfam" id="PF08755">
    <property type="entry name" value="YccV-like"/>
    <property type="match status" value="1"/>
</dbReference>
<dbReference type="Gene3D" id="2.30.30.390">
    <property type="entry name" value="Hemimethylated DNA-binding domain"/>
    <property type="match status" value="1"/>
</dbReference>
<comment type="similarity">
    <text evidence="3">Belongs to the HspQ family.</text>
</comment>
<keyword evidence="7" id="KW-1185">Reference proteome</keyword>
<reference evidence="6 7" key="1">
    <citation type="journal article" date="2012" name="Mol. Biol. Evol.">
        <title>Genome reduction and co-evolution between the primary and secondary bacterial symbionts of psyllids.</title>
        <authorList>
            <person name="Sloan D.B."/>
            <person name="Moran N.A."/>
        </authorList>
    </citation>
    <scope>NUCLEOTIDE SEQUENCE [LARGE SCALE GENOMIC DNA]</scope>
    <source>
        <strain evidence="6">Hcub_S</strain>
    </source>
</reference>
<dbReference type="PATRIC" id="fig|134287.3.peg.102"/>
<gene>
    <name evidence="3" type="primary">hspQ</name>
    <name evidence="6" type="ORF">A35E_00111</name>
</gene>
<dbReference type="InterPro" id="IPR011722">
    <property type="entry name" value="Hemimethylated_DNA-bd_dom"/>
</dbReference>
<dbReference type="HOGENOM" id="CLU_123865_1_0_6"/>
<dbReference type="InterPro" id="IPR036623">
    <property type="entry name" value="Hemimethylated_DNA-bd_sf"/>
</dbReference>
<dbReference type="NCBIfam" id="NF010729">
    <property type="entry name" value="PRK14129.1"/>
    <property type="match status" value="1"/>
</dbReference>
<organism evidence="6 7">
    <name type="scientific">secondary endosymbiont of Heteropsylla cubana</name>
    <dbReference type="NCBI Taxonomy" id="134287"/>
    <lineage>
        <taxon>Bacteria</taxon>
        <taxon>Pseudomonadati</taxon>
        <taxon>Pseudomonadota</taxon>
        <taxon>Gammaproteobacteria</taxon>
        <taxon>Enterobacterales</taxon>
        <taxon>Enterobacteriaceae</taxon>
        <taxon>aphid secondary symbionts</taxon>
    </lineage>
</organism>
<evidence type="ECO:0000259" key="5">
    <source>
        <dbReference type="SMART" id="SM00992"/>
    </source>
</evidence>
<feature type="domain" description="Hemimethylated DNA-binding" evidence="5">
    <location>
        <begin position="36"/>
        <end position="135"/>
    </location>
</feature>
<dbReference type="AlphaFoldDB" id="J3TGB0"/>
<dbReference type="NCBIfam" id="TIGR02097">
    <property type="entry name" value="yccV"/>
    <property type="match status" value="1"/>
</dbReference>